<dbReference type="InterPro" id="IPR031142">
    <property type="entry name" value="SPX_prot"/>
</dbReference>
<dbReference type="InterPro" id="IPR004331">
    <property type="entry name" value="SPX_dom"/>
</dbReference>
<keyword evidence="3" id="KW-1185">Reference proteome</keyword>
<evidence type="ECO:0000313" key="3">
    <source>
        <dbReference type="Proteomes" id="UP000289340"/>
    </source>
</evidence>
<reference evidence="2 3" key="1">
    <citation type="submission" date="2018-09" db="EMBL/GenBank/DDBJ databases">
        <title>A high-quality reference genome of wild soybean provides a powerful tool to mine soybean genomes.</title>
        <authorList>
            <person name="Xie M."/>
            <person name="Chung C.Y.L."/>
            <person name="Li M.-W."/>
            <person name="Wong F.-L."/>
            <person name="Chan T.-F."/>
            <person name="Lam H.-M."/>
        </authorList>
    </citation>
    <scope>NUCLEOTIDE SEQUENCE [LARGE SCALE GENOMIC DNA]</scope>
    <source>
        <strain evidence="3">cv. W05</strain>
        <tissue evidence="2">Hypocotyl of etiolated seedlings</tissue>
    </source>
</reference>
<accession>A0A445M2R0</accession>
<comment type="caution">
    <text evidence="2">The sequence shown here is derived from an EMBL/GenBank/DDBJ whole genome shotgun (WGS) entry which is preliminary data.</text>
</comment>
<dbReference type="Pfam" id="PF03105">
    <property type="entry name" value="SPX"/>
    <property type="match status" value="1"/>
</dbReference>
<organism evidence="2 3">
    <name type="scientific">Glycine soja</name>
    <name type="common">Wild soybean</name>
    <dbReference type="NCBI Taxonomy" id="3848"/>
    <lineage>
        <taxon>Eukaryota</taxon>
        <taxon>Viridiplantae</taxon>
        <taxon>Streptophyta</taxon>
        <taxon>Embryophyta</taxon>
        <taxon>Tracheophyta</taxon>
        <taxon>Spermatophyta</taxon>
        <taxon>Magnoliopsida</taxon>
        <taxon>eudicotyledons</taxon>
        <taxon>Gunneridae</taxon>
        <taxon>Pentapetalae</taxon>
        <taxon>rosids</taxon>
        <taxon>fabids</taxon>
        <taxon>Fabales</taxon>
        <taxon>Fabaceae</taxon>
        <taxon>Papilionoideae</taxon>
        <taxon>50 kb inversion clade</taxon>
        <taxon>NPAAA clade</taxon>
        <taxon>indigoferoid/millettioid clade</taxon>
        <taxon>Phaseoleae</taxon>
        <taxon>Glycine</taxon>
        <taxon>Glycine subgen. Soja</taxon>
    </lineage>
</organism>
<gene>
    <name evidence="2" type="ORF">D0Y65_001438</name>
</gene>
<dbReference type="AlphaFoldDB" id="A0A445M2R0"/>
<dbReference type="Proteomes" id="UP000289340">
    <property type="component" value="Chromosome 1"/>
</dbReference>
<sequence length="214" mass="23977">MGIGISRNMAARPLDKFINIEINGDYEIFIIRCVVQEVQQRIQRVVDLWGPNGSQPSEEDYKEEMAKIRKAIVDFHGEMVLLVNYSNINYTGLAKILKKYDKRTGGLLRLPFIQKVLEQPFFTTDLISKLVKECESIIDAVFPAEEEAERAKEAKEAITVAGKGIFRNTVAALLTLQEIRKGSSTESPFSLPPLNLPDSDLIQSIQLNAAVPIV</sequence>
<protein>
    <submittedName>
        <fullName evidence="2">SPX domain-containing protein 3 isoform B</fullName>
    </submittedName>
</protein>
<dbReference type="PROSITE" id="PS51382">
    <property type="entry name" value="SPX"/>
    <property type="match status" value="1"/>
</dbReference>
<dbReference type="SMR" id="A0A445M2R0"/>
<feature type="domain" description="SPX" evidence="1">
    <location>
        <begin position="1"/>
        <end position="114"/>
    </location>
</feature>
<dbReference type="PANTHER" id="PTHR45978">
    <property type="entry name" value="SPX DOMAIN-CONTAINING PROTEIN 3"/>
    <property type="match status" value="1"/>
</dbReference>
<proteinExistence type="predicted"/>
<evidence type="ECO:0000313" key="2">
    <source>
        <dbReference type="EMBL" id="RZC29836.1"/>
    </source>
</evidence>
<evidence type="ECO:0000259" key="1">
    <source>
        <dbReference type="PROSITE" id="PS51382"/>
    </source>
</evidence>
<dbReference type="EMBL" id="QZWG01000001">
    <property type="protein sequence ID" value="RZC29836.1"/>
    <property type="molecule type" value="Genomic_DNA"/>
</dbReference>
<name>A0A445M2R0_GLYSO</name>
<dbReference type="PANTHER" id="PTHR45978:SF2">
    <property type="entry name" value="SPX DOMAIN-CONTAINING PROTEIN 3"/>
    <property type="match status" value="1"/>
</dbReference>
<dbReference type="GO" id="GO:0016036">
    <property type="term" value="P:cellular response to phosphate starvation"/>
    <property type="evidence" value="ECO:0007669"/>
    <property type="project" value="InterPro"/>
</dbReference>